<name>A0ABN2W700_9ACTN</name>
<dbReference type="InterPro" id="IPR043504">
    <property type="entry name" value="Peptidase_S1_PA_chymotrypsin"/>
</dbReference>
<dbReference type="Gene3D" id="2.40.10.10">
    <property type="entry name" value="Trypsin-like serine proteases"/>
    <property type="match status" value="2"/>
</dbReference>
<dbReference type="PROSITE" id="PS00134">
    <property type="entry name" value="TRYPSIN_HIS"/>
    <property type="match status" value="1"/>
</dbReference>
<keyword evidence="1" id="KW-0732">Signal</keyword>
<feature type="region of interest" description="Disordered" evidence="2">
    <location>
        <begin position="1"/>
        <end position="71"/>
    </location>
</feature>
<dbReference type="Pfam" id="PF13365">
    <property type="entry name" value="Trypsin_2"/>
    <property type="match status" value="1"/>
</dbReference>
<gene>
    <name evidence="3" type="ORF">GCM10009759_04470</name>
</gene>
<reference evidence="3 4" key="1">
    <citation type="journal article" date="2019" name="Int. J. Syst. Evol. Microbiol.">
        <title>The Global Catalogue of Microorganisms (GCM) 10K type strain sequencing project: providing services to taxonomists for standard genome sequencing and annotation.</title>
        <authorList>
            <consortium name="The Broad Institute Genomics Platform"/>
            <consortium name="The Broad Institute Genome Sequencing Center for Infectious Disease"/>
            <person name="Wu L."/>
            <person name="Ma J."/>
        </authorList>
    </citation>
    <scope>NUCLEOTIDE SEQUENCE [LARGE SCALE GENOMIC DNA]</scope>
    <source>
        <strain evidence="3 4">JCM 14559</strain>
    </source>
</reference>
<dbReference type="InterPro" id="IPR018114">
    <property type="entry name" value="TRYPSIN_HIS"/>
</dbReference>
<dbReference type="InterPro" id="IPR009003">
    <property type="entry name" value="Peptidase_S1_PA"/>
</dbReference>
<sequence>MTSRRLPGRARPRTAPRTPGDGPGRAVARPARTLVDLAATAARRPGRAAERKRAPVPRTSPSPRPSGAGPSGAVPFAAGALALLLAATGCGSAVRSAVAPERSAVPAPAGPAADRIGALFLDGPDGARVCTAGVVHSPGRNLLITAAHCAAPGGVPLDGLVFVPGYRDGRTPHGTWQVTGVTVAPGWEAGQDEDEDVAFLTVGPLDGRQVEDAVGADAFAAGLAPGQEVTVTGYPNEDDAPITCRAPGTAHGSAQQRFDCAGFTNGTSGSPWVTDDGRVTGVIGGYQEGGDTADTSYSVVFGAQVDGLYRRAAG</sequence>
<organism evidence="3 4">
    <name type="scientific">Kitasatospora saccharophila</name>
    <dbReference type="NCBI Taxonomy" id="407973"/>
    <lineage>
        <taxon>Bacteria</taxon>
        <taxon>Bacillati</taxon>
        <taxon>Actinomycetota</taxon>
        <taxon>Actinomycetes</taxon>
        <taxon>Kitasatosporales</taxon>
        <taxon>Streptomycetaceae</taxon>
        <taxon>Kitasatospora</taxon>
    </lineage>
</organism>
<evidence type="ECO:0000256" key="1">
    <source>
        <dbReference type="ARBA" id="ARBA00022729"/>
    </source>
</evidence>
<dbReference type="EMBL" id="BAAANS010000002">
    <property type="protein sequence ID" value="GAA2085011.1"/>
    <property type="molecule type" value="Genomic_DNA"/>
</dbReference>
<dbReference type="InterPro" id="IPR050966">
    <property type="entry name" value="Glutamyl_endopeptidase"/>
</dbReference>
<feature type="compositionally biased region" description="Low complexity" evidence="2">
    <location>
        <begin position="15"/>
        <end position="26"/>
    </location>
</feature>
<evidence type="ECO:0008006" key="5">
    <source>
        <dbReference type="Google" id="ProtNLM"/>
    </source>
</evidence>
<dbReference type="Proteomes" id="UP001500897">
    <property type="component" value="Unassembled WGS sequence"/>
</dbReference>
<evidence type="ECO:0000313" key="4">
    <source>
        <dbReference type="Proteomes" id="UP001500897"/>
    </source>
</evidence>
<evidence type="ECO:0000313" key="3">
    <source>
        <dbReference type="EMBL" id="GAA2085011.1"/>
    </source>
</evidence>
<keyword evidence="4" id="KW-1185">Reference proteome</keyword>
<dbReference type="SUPFAM" id="SSF50494">
    <property type="entry name" value="Trypsin-like serine proteases"/>
    <property type="match status" value="1"/>
</dbReference>
<feature type="compositionally biased region" description="Basic residues" evidence="2">
    <location>
        <begin position="1"/>
        <end position="14"/>
    </location>
</feature>
<accession>A0ABN2W700</accession>
<comment type="caution">
    <text evidence="3">The sequence shown here is derived from an EMBL/GenBank/DDBJ whole genome shotgun (WGS) entry which is preliminary data.</text>
</comment>
<evidence type="ECO:0000256" key="2">
    <source>
        <dbReference type="SAM" id="MobiDB-lite"/>
    </source>
</evidence>
<protein>
    <recommendedName>
        <fullName evidence="5">V8-like Glu-specific endopeptidase</fullName>
    </recommendedName>
</protein>
<proteinExistence type="predicted"/>
<dbReference type="PANTHER" id="PTHR15462">
    <property type="entry name" value="SERINE PROTEASE"/>
    <property type="match status" value="1"/>
</dbReference>